<comment type="similarity">
    <text evidence="2">Belongs to the carotenoid oxygenase family.</text>
</comment>
<dbReference type="RefSeq" id="XP_006823644.1">
    <property type="nucleotide sequence ID" value="XM_006823581.1"/>
</dbReference>
<dbReference type="PANTHER" id="PTHR10543:SF132">
    <property type="entry name" value="BETA,BETA-CAROTENE 15,15'-DIOXYGENASE"/>
    <property type="match status" value="1"/>
</dbReference>
<dbReference type="InterPro" id="IPR004294">
    <property type="entry name" value="Carotenoid_Oase"/>
</dbReference>
<reference evidence="6" key="1">
    <citation type="submission" date="2025-08" db="UniProtKB">
        <authorList>
            <consortium name="RefSeq"/>
        </authorList>
    </citation>
    <scope>IDENTIFICATION</scope>
    <source>
        <tissue evidence="6">Testes</tissue>
    </source>
</reference>
<keyword evidence="3" id="KW-0479">Metal-binding</keyword>
<dbReference type="Pfam" id="PF03055">
    <property type="entry name" value="RPE65"/>
    <property type="match status" value="1"/>
</dbReference>
<evidence type="ECO:0000256" key="2">
    <source>
        <dbReference type="ARBA" id="ARBA00006787"/>
    </source>
</evidence>
<accession>A0ABM0MUF3</accession>
<proteinExistence type="inferred from homology"/>
<evidence type="ECO:0000313" key="5">
    <source>
        <dbReference type="Proteomes" id="UP000694865"/>
    </source>
</evidence>
<name>A0ABM0MUF3_SACKO</name>
<evidence type="ECO:0000256" key="3">
    <source>
        <dbReference type="ARBA" id="ARBA00022723"/>
    </source>
</evidence>
<protein>
    <submittedName>
        <fullName evidence="6">Beta,beta-carotene 9',10'-oxygenase-like</fullName>
    </submittedName>
</protein>
<keyword evidence="4" id="KW-0408">Iron</keyword>
<organism evidence="5 6">
    <name type="scientific">Saccoglossus kowalevskii</name>
    <name type="common">Acorn worm</name>
    <dbReference type="NCBI Taxonomy" id="10224"/>
    <lineage>
        <taxon>Eukaryota</taxon>
        <taxon>Metazoa</taxon>
        <taxon>Hemichordata</taxon>
        <taxon>Enteropneusta</taxon>
        <taxon>Harrimaniidae</taxon>
        <taxon>Saccoglossus</taxon>
    </lineage>
</organism>
<sequence length="330" mass="37987">MGTKYGLYSSYNIIKVPPPDKGVQDNPLQKASIVCTIPMSNKHPSYYHSFGMTDNYFIYVEQPLILNIWKLVIMKIMGYTFADCMEFHKDWPTRIHLCNRETSQLTEIKYIADALFLFHHVNAYEDNGHMVIDIFAYEDDLIMKRMYMKVAQDGHDLPLSRPYRFVLPLYIPKNTKVGVNLVTLDNCQATAMLREDGSVYCHHELLFDPNIIAEFPRINYDDCNGKKYRYFYSSGRDLMQLLKYDLEKRTIKAWKEDDMFGSEPVFIAKPGATKEDEGVVISSVLSGDEKKSSFLLILDGESFEEIGRAVTPAHVQNSFGGHGLFDFTIN</sequence>
<comment type="cofactor">
    <cofactor evidence="1">
        <name>Fe(2+)</name>
        <dbReference type="ChEBI" id="CHEBI:29033"/>
    </cofactor>
</comment>
<gene>
    <name evidence="6" type="primary">LOC102806764</name>
</gene>
<keyword evidence="5" id="KW-1185">Reference proteome</keyword>
<dbReference type="PANTHER" id="PTHR10543">
    <property type="entry name" value="BETA-CAROTENE DIOXYGENASE"/>
    <property type="match status" value="1"/>
</dbReference>
<evidence type="ECO:0000256" key="1">
    <source>
        <dbReference type="ARBA" id="ARBA00001954"/>
    </source>
</evidence>
<evidence type="ECO:0000313" key="6">
    <source>
        <dbReference type="RefSeq" id="XP_006823644.1"/>
    </source>
</evidence>
<dbReference type="GeneID" id="102806764"/>
<dbReference type="Proteomes" id="UP000694865">
    <property type="component" value="Unplaced"/>
</dbReference>
<evidence type="ECO:0000256" key="4">
    <source>
        <dbReference type="ARBA" id="ARBA00023004"/>
    </source>
</evidence>